<protein>
    <submittedName>
        <fullName evidence="3">Uncharacterized protein</fullName>
    </submittedName>
</protein>
<accession>A0A1I7WSI2</accession>
<feature type="transmembrane region" description="Helical" evidence="1">
    <location>
        <begin position="43"/>
        <end position="73"/>
    </location>
</feature>
<evidence type="ECO:0000313" key="2">
    <source>
        <dbReference type="Proteomes" id="UP000095283"/>
    </source>
</evidence>
<evidence type="ECO:0000313" key="3">
    <source>
        <dbReference type="WBParaSite" id="Hba_08140"/>
    </source>
</evidence>
<keyword evidence="1" id="KW-0812">Transmembrane</keyword>
<keyword evidence="1" id="KW-1133">Transmembrane helix</keyword>
<dbReference type="Proteomes" id="UP000095283">
    <property type="component" value="Unplaced"/>
</dbReference>
<keyword evidence="2" id="KW-1185">Reference proteome</keyword>
<proteinExistence type="predicted"/>
<dbReference type="AlphaFoldDB" id="A0A1I7WSI2"/>
<sequence>MCLWQIVKGGDLSKNILSNLHSLRSSEAQVAYQHRLRHARQEAGGVACLVTTMMMLALVCVIVVDCLFLHVVYRTFHFFAYKEDKAKEKEGRSMAQNGTI</sequence>
<evidence type="ECO:0000256" key="1">
    <source>
        <dbReference type="SAM" id="Phobius"/>
    </source>
</evidence>
<dbReference type="WBParaSite" id="Hba_08140">
    <property type="protein sequence ID" value="Hba_08140"/>
    <property type="gene ID" value="Hba_08140"/>
</dbReference>
<name>A0A1I7WSI2_HETBA</name>
<organism evidence="2 3">
    <name type="scientific">Heterorhabditis bacteriophora</name>
    <name type="common">Entomopathogenic nematode worm</name>
    <dbReference type="NCBI Taxonomy" id="37862"/>
    <lineage>
        <taxon>Eukaryota</taxon>
        <taxon>Metazoa</taxon>
        <taxon>Ecdysozoa</taxon>
        <taxon>Nematoda</taxon>
        <taxon>Chromadorea</taxon>
        <taxon>Rhabditida</taxon>
        <taxon>Rhabditina</taxon>
        <taxon>Rhabditomorpha</taxon>
        <taxon>Strongyloidea</taxon>
        <taxon>Heterorhabditidae</taxon>
        <taxon>Heterorhabditis</taxon>
    </lineage>
</organism>
<keyword evidence="1" id="KW-0472">Membrane</keyword>
<reference evidence="3" key="1">
    <citation type="submission" date="2016-11" db="UniProtKB">
        <authorList>
            <consortium name="WormBaseParasite"/>
        </authorList>
    </citation>
    <scope>IDENTIFICATION</scope>
</reference>